<dbReference type="EMBL" id="WNWR01000031">
    <property type="protein sequence ID" value="KAE9993360.1"/>
    <property type="molecule type" value="Genomic_DNA"/>
</dbReference>
<feature type="compositionally biased region" description="Basic and acidic residues" evidence="1">
    <location>
        <begin position="91"/>
        <end position="102"/>
    </location>
</feature>
<gene>
    <name evidence="2" type="ORF">EG327_005346</name>
</gene>
<sequence length="500" mass="57224">MPQRGLRSTFKVTFRRFKTKKTCKTAEQVAEEEAKTQAGGRLRRVAKKYRLAVRHKVHRALNCMTPMRGPCPSQQRRHVPPLAALSRQRSLRTDQRSKRSEPVAEGTIVLRCARTPKPSDREKISLLDLPQNIRDKIFDRLINKNHFKVPPTSNHAQLSFATNDTLVSYAKGIPLVSHQFFDDFIAAVCRHPSCCMVITIQDMSKEQHRHRESQLHNLHPLIPLFLPAAFYPGDEVKVHVATLRAPQAYNQHIRDLRLHCIIDRTDVGPDMARSNRLGIRDITPSIQEILTARTYLPSLQHCDINVYFNISDVRGANYSLLWIDDCLKPLAILPQKSTAIQAVIPVTDSQDPKDTTRQIMKPWRVCPGGPEEVDWLHHGHARGVKDVSGVWNCYRCLRDHQLLHRYKRMERGWMSRREGSAYFSTTASRWRDEASGHLVTNVLHQVVDPALSGPQVPVQSRNDPRLEILSDLFGRYGAAPGEYEPLNRFTAPSIHRRYSS</sequence>
<evidence type="ECO:0000313" key="2">
    <source>
        <dbReference type="EMBL" id="KAE9993360.1"/>
    </source>
</evidence>
<dbReference type="Proteomes" id="UP000490939">
    <property type="component" value="Unassembled WGS sequence"/>
</dbReference>
<name>A0A8H3VSM6_VENIN</name>
<dbReference type="OrthoDB" id="3926334at2759"/>
<reference evidence="2 3" key="1">
    <citation type="submission" date="2019-07" db="EMBL/GenBank/DDBJ databases">
        <title>Venturia inaequalis Genome Resource.</title>
        <authorList>
            <person name="Lichtner F.J."/>
        </authorList>
    </citation>
    <scope>NUCLEOTIDE SEQUENCE [LARGE SCALE GENOMIC DNA]</scope>
    <source>
        <strain evidence="2 3">DMI_063113</strain>
    </source>
</reference>
<keyword evidence="3" id="KW-1185">Reference proteome</keyword>
<feature type="region of interest" description="Disordered" evidence="1">
    <location>
        <begin position="65"/>
        <end position="103"/>
    </location>
</feature>
<proteinExistence type="predicted"/>
<evidence type="ECO:0000313" key="3">
    <source>
        <dbReference type="Proteomes" id="UP000490939"/>
    </source>
</evidence>
<comment type="caution">
    <text evidence="2">The sequence shown here is derived from an EMBL/GenBank/DDBJ whole genome shotgun (WGS) entry which is preliminary data.</text>
</comment>
<organism evidence="2 3">
    <name type="scientific">Venturia inaequalis</name>
    <name type="common">Apple scab fungus</name>
    <dbReference type="NCBI Taxonomy" id="5025"/>
    <lineage>
        <taxon>Eukaryota</taxon>
        <taxon>Fungi</taxon>
        <taxon>Dikarya</taxon>
        <taxon>Ascomycota</taxon>
        <taxon>Pezizomycotina</taxon>
        <taxon>Dothideomycetes</taxon>
        <taxon>Pleosporomycetidae</taxon>
        <taxon>Venturiales</taxon>
        <taxon>Venturiaceae</taxon>
        <taxon>Venturia</taxon>
    </lineage>
</organism>
<accession>A0A8H3VSM6</accession>
<evidence type="ECO:0000256" key="1">
    <source>
        <dbReference type="SAM" id="MobiDB-lite"/>
    </source>
</evidence>
<protein>
    <submittedName>
        <fullName evidence="2">Uncharacterized protein</fullName>
    </submittedName>
</protein>
<dbReference type="AlphaFoldDB" id="A0A8H3VSM6"/>